<keyword evidence="8" id="KW-1185">Reference proteome</keyword>
<gene>
    <name evidence="7" type="ORF">Gferi_17855</name>
</gene>
<dbReference type="GO" id="GO:0046873">
    <property type="term" value="F:metal ion transmembrane transporter activity"/>
    <property type="evidence" value="ECO:0007669"/>
    <property type="project" value="InterPro"/>
</dbReference>
<keyword evidence="4 6" id="KW-1133">Transmembrane helix</keyword>
<name>A0A1D8GK19_9FIRM</name>
<evidence type="ECO:0000313" key="8">
    <source>
        <dbReference type="Proteomes" id="UP000095743"/>
    </source>
</evidence>
<dbReference type="Pfam" id="PF01169">
    <property type="entry name" value="GDT1"/>
    <property type="match status" value="1"/>
</dbReference>
<dbReference type="InterPro" id="IPR001727">
    <property type="entry name" value="GDT1-like"/>
</dbReference>
<dbReference type="PANTHER" id="PTHR12608:SF1">
    <property type="entry name" value="TRANSMEMBRANE PROTEIN 165"/>
    <property type="match status" value="1"/>
</dbReference>
<evidence type="ECO:0000313" key="7">
    <source>
        <dbReference type="EMBL" id="AOT71254.1"/>
    </source>
</evidence>
<protein>
    <recommendedName>
        <fullName evidence="6">GDT1 family protein</fullName>
    </recommendedName>
</protein>
<evidence type="ECO:0000256" key="3">
    <source>
        <dbReference type="ARBA" id="ARBA00022692"/>
    </source>
</evidence>
<dbReference type="RefSeq" id="WP_069978894.1">
    <property type="nucleotide sequence ID" value="NZ_CP017269.1"/>
</dbReference>
<dbReference type="Proteomes" id="UP000095743">
    <property type="component" value="Chromosome"/>
</dbReference>
<dbReference type="STRING" id="1424294.Gferi_17855"/>
<dbReference type="EMBL" id="CP017269">
    <property type="protein sequence ID" value="AOT71254.1"/>
    <property type="molecule type" value="Genomic_DNA"/>
</dbReference>
<dbReference type="PANTHER" id="PTHR12608">
    <property type="entry name" value="TRANSMEMBRANE PROTEIN HTP-1 RELATED"/>
    <property type="match status" value="1"/>
</dbReference>
<feature type="transmembrane region" description="Helical" evidence="6">
    <location>
        <begin position="37"/>
        <end position="57"/>
    </location>
</feature>
<comment type="subcellular location">
    <subcellularLocation>
        <location evidence="1 6">Membrane</location>
        <topology evidence="1 6">Multi-pass membrane protein</topology>
    </subcellularLocation>
</comment>
<keyword evidence="5 6" id="KW-0472">Membrane</keyword>
<proteinExistence type="inferred from homology"/>
<evidence type="ECO:0000256" key="4">
    <source>
        <dbReference type="ARBA" id="ARBA00022989"/>
    </source>
</evidence>
<accession>A0A1D8GK19</accession>
<feature type="transmembrane region" description="Helical" evidence="6">
    <location>
        <begin position="64"/>
        <end position="86"/>
    </location>
</feature>
<evidence type="ECO:0000256" key="6">
    <source>
        <dbReference type="RuleBase" id="RU365102"/>
    </source>
</evidence>
<organism evidence="7 8">
    <name type="scientific">Geosporobacter ferrireducens</name>
    <dbReference type="NCBI Taxonomy" id="1424294"/>
    <lineage>
        <taxon>Bacteria</taxon>
        <taxon>Bacillati</taxon>
        <taxon>Bacillota</taxon>
        <taxon>Clostridia</taxon>
        <taxon>Peptostreptococcales</taxon>
        <taxon>Thermotaleaceae</taxon>
        <taxon>Geosporobacter</taxon>
    </lineage>
</organism>
<evidence type="ECO:0000256" key="1">
    <source>
        <dbReference type="ARBA" id="ARBA00004141"/>
    </source>
</evidence>
<comment type="similarity">
    <text evidence="2 6">Belongs to the GDT1 family.</text>
</comment>
<dbReference type="GO" id="GO:0016020">
    <property type="term" value="C:membrane"/>
    <property type="evidence" value="ECO:0007669"/>
    <property type="project" value="UniProtKB-SubCell"/>
</dbReference>
<comment type="caution">
    <text evidence="6">Lacks conserved residue(s) required for the propagation of feature annotation.</text>
</comment>
<keyword evidence="3 6" id="KW-0812">Transmembrane</keyword>
<evidence type="ECO:0000256" key="5">
    <source>
        <dbReference type="ARBA" id="ARBA00023136"/>
    </source>
</evidence>
<reference evidence="7 8" key="1">
    <citation type="submission" date="2016-09" db="EMBL/GenBank/DDBJ databases">
        <title>Genomic analysis reveals versatility of anaerobic energy metabolism of Geosporobacter ferrireducens IRF9 of phylum Firmicutes.</title>
        <authorList>
            <person name="Kim S.-J."/>
        </authorList>
    </citation>
    <scope>NUCLEOTIDE SEQUENCE [LARGE SCALE GENOMIC DNA]</scope>
    <source>
        <strain evidence="7 8">IRF9</strain>
    </source>
</reference>
<dbReference type="AlphaFoldDB" id="A0A1D8GK19"/>
<dbReference type="OrthoDB" id="9801356at2"/>
<dbReference type="KEGG" id="gfe:Gferi_17855"/>
<evidence type="ECO:0000256" key="2">
    <source>
        <dbReference type="ARBA" id="ARBA00009190"/>
    </source>
</evidence>
<sequence length="107" mass="12202">MNWKLSFVAFTMLFLAELGDKTQLAVFTLTTQHKQPLPIFIGASLALTLVTFIAAYFGNYITRYVPIPILHTIAGLLFLGMGIFVLKEALPVFWTTYGKKFLWRRIN</sequence>